<evidence type="ECO:0000256" key="9">
    <source>
        <dbReference type="HAMAP-Rule" id="MF_00161"/>
    </source>
</evidence>
<keyword evidence="3 9" id="KW-0645">Protease</keyword>
<dbReference type="PANTHER" id="PTHR33695:SF1">
    <property type="entry name" value="LIPOPROTEIN SIGNAL PEPTIDASE"/>
    <property type="match status" value="1"/>
</dbReference>
<dbReference type="Proteomes" id="UP000528432">
    <property type="component" value="Unassembled WGS sequence"/>
</dbReference>
<feature type="transmembrane region" description="Helical" evidence="9">
    <location>
        <begin position="57"/>
        <end position="76"/>
    </location>
</feature>
<comment type="caution">
    <text evidence="9">Lacks conserved residue(s) required for the propagation of feature annotation.</text>
</comment>
<keyword evidence="14" id="KW-1185">Reference proteome</keyword>
<evidence type="ECO:0000256" key="1">
    <source>
        <dbReference type="ARBA" id="ARBA00006139"/>
    </source>
</evidence>
<dbReference type="NCBIfam" id="TIGR00077">
    <property type="entry name" value="lspA"/>
    <property type="match status" value="1"/>
</dbReference>
<evidence type="ECO:0000256" key="5">
    <source>
        <dbReference type="ARBA" id="ARBA00022750"/>
    </source>
</evidence>
<feature type="transmembrane region" description="Helical" evidence="9">
    <location>
        <begin position="120"/>
        <end position="144"/>
    </location>
</feature>
<evidence type="ECO:0000256" key="7">
    <source>
        <dbReference type="ARBA" id="ARBA00022989"/>
    </source>
</evidence>
<dbReference type="RefSeq" id="WP_089864900.1">
    <property type="nucleotide sequence ID" value="NZ_CP173238.1"/>
</dbReference>
<evidence type="ECO:0000313" key="15">
    <source>
        <dbReference type="Proteomes" id="UP000528432"/>
    </source>
</evidence>
<feature type="active site" evidence="9">
    <location>
        <position position="110"/>
    </location>
</feature>
<keyword evidence="8 9" id="KW-0472">Membrane</keyword>
<evidence type="ECO:0000256" key="6">
    <source>
        <dbReference type="ARBA" id="ARBA00022801"/>
    </source>
</evidence>
<name>A0A240AB72_CLOCO</name>
<dbReference type="PANTHER" id="PTHR33695">
    <property type="entry name" value="LIPOPROTEIN SIGNAL PEPTIDASE"/>
    <property type="match status" value="1"/>
</dbReference>
<dbReference type="GO" id="GO:0006508">
    <property type="term" value="P:proteolysis"/>
    <property type="evidence" value="ECO:0007669"/>
    <property type="project" value="UniProtKB-KW"/>
</dbReference>
<comment type="similarity">
    <text evidence="1 9 11">Belongs to the peptidase A8 family.</text>
</comment>
<dbReference type="OrthoDB" id="9810259at2"/>
<evidence type="ECO:0000256" key="2">
    <source>
        <dbReference type="ARBA" id="ARBA00022475"/>
    </source>
</evidence>
<dbReference type="STRING" id="1494.SAMN05216497_10668"/>
<dbReference type="PRINTS" id="PR00781">
    <property type="entry name" value="LIPOSIGPTASE"/>
</dbReference>
<evidence type="ECO:0000313" key="12">
    <source>
        <dbReference type="EMBL" id="NOH16326.1"/>
    </source>
</evidence>
<evidence type="ECO:0000256" key="10">
    <source>
        <dbReference type="RuleBase" id="RU000594"/>
    </source>
</evidence>
<sequence length="156" mass="18097">MNIVIIVLGIILDRVTKLWAIKRLSKGRDIVVIKDFFSFSYLENRGAAFGIFKDKQFFLISITAVAILLMMFYLFSNKTHPKILKISLSLIISGAIGNLIDRIKYRYVVDFIFFHYKDKYHFPIFNIADVLVSLGTILLIIFIIKEDGYEDSRIFS</sequence>
<dbReference type="EC" id="3.4.23.36" evidence="9"/>
<evidence type="ECO:0000256" key="11">
    <source>
        <dbReference type="RuleBase" id="RU004181"/>
    </source>
</evidence>
<comment type="caution">
    <text evidence="12">The sequence shown here is derived from an EMBL/GenBank/DDBJ whole genome shotgun (WGS) entry which is preliminary data.</text>
</comment>
<keyword evidence="6 9" id="KW-0378">Hydrolase</keyword>
<dbReference type="Pfam" id="PF01252">
    <property type="entry name" value="Peptidase_A8"/>
    <property type="match status" value="1"/>
</dbReference>
<comment type="function">
    <text evidence="9 10">This protein specifically catalyzes the removal of signal peptides from prolipoproteins.</text>
</comment>
<dbReference type="PROSITE" id="PS00855">
    <property type="entry name" value="SPASE_II"/>
    <property type="match status" value="1"/>
</dbReference>
<evidence type="ECO:0000313" key="13">
    <source>
        <dbReference type="EMBL" id="SDL07251.1"/>
    </source>
</evidence>
<dbReference type="GO" id="GO:0004190">
    <property type="term" value="F:aspartic-type endopeptidase activity"/>
    <property type="evidence" value="ECO:0007669"/>
    <property type="project" value="UniProtKB-UniRule"/>
</dbReference>
<dbReference type="AlphaFoldDB" id="A0A240AB72"/>
<comment type="pathway">
    <text evidence="9">Protein modification; lipoprotein biosynthesis (signal peptide cleavage).</text>
</comment>
<reference evidence="12 15" key="2">
    <citation type="submission" date="2020-05" db="EMBL/GenBank/DDBJ databases">
        <title>Draft genome sequence of Clostridium cochlearium strain AGROS13 isolated from a sheep dairy farm in New Zealand.</title>
        <authorList>
            <person name="Gupta T.B."/>
            <person name="Jauregui R."/>
            <person name="Risson A.N."/>
            <person name="Brightwell G."/>
            <person name="Maclean P."/>
        </authorList>
    </citation>
    <scope>NUCLEOTIDE SEQUENCE [LARGE SCALE GENOMIC DNA]</scope>
    <source>
        <strain evidence="12 15">AGROS13</strain>
    </source>
</reference>
<dbReference type="Proteomes" id="UP000198811">
    <property type="component" value="Unassembled WGS sequence"/>
</dbReference>
<evidence type="ECO:0000256" key="3">
    <source>
        <dbReference type="ARBA" id="ARBA00022670"/>
    </source>
</evidence>
<accession>A0A240AB72</accession>
<keyword evidence="5 9" id="KW-0064">Aspartyl protease</keyword>
<evidence type="ECO:0000256" key="4">
    <source>
        <dbReference type="ARBA" id="ARBA00022692"/>
    </source>
</evidence>
<evidence type="ECO:0000313" key="14">
    <source>
        <dbReference type="Proteomes" id="UP000198811"/>
    </source>
</evidence>
<comment type="catalytic activity">
    <reaction evidence="9 10">
        <text>Release of signal peptides from bacterial membrane prolipoproteins. Hydrolyzes -Xaa-Yaa-Zaa-|-(S,diacylglyceryl)Cys-, in which Xaa is hydrophobic (preferably Leu), and Yaa (Ala or Ser) and Zaa (Gly or Ala) have small, neutral side chains.</text>
        <dbReference type="EC" id="3.4.23.36"/>
    </reaction>
</comment>
<gene>
    <name evidence="9 12" type="primary">lspA</name>
    <name evidence="12" type="ORF">HMJ28_08005</name>
    <name evidence="13" type="ORF">SAMN05216497_10668</name>
</gene>
<dbReference type="InterPro" id="IPR001872">
    <property type="entry name" value="Peptidase_A8"/>
</dbReference>
<comment type="subcellular location">
    <subcellularLocation>
        <location evidence="9">Cell membrane</location>
        <topology evidence="9">Multi-pass membrane protein</topology>
    </subcellularLocation>
</comment>
<dbReference type="GO" id="GO:0005886">
    <property type="term" value="C:plasma membrane"/>
    <property type="evidence" value="ECO:0007669"/>
    <property type="project" value="UniProtKB-SubCell"/>
</dbReference>
<keyword evidence="2 9" id="KW-1003">Cell membrane</keyword>
<organism evidence="12 15">
    <name type="scientific">Clostridium cochlearium</name>
    <dbReference type="NCBI Taxonomy" id="1494"/>
    <lineage>
        <taxon>Bacteria</taxon>
        <taxon>Bacillati</taxon>
        <taxon>Bacillota</taxon>
        <taxon>Clostridia</taxon>
        <taxon>Eubacteriales</taxon>
        <taxon>Clostridiaceae</taxon>
        <taxon>Clostridium</taxon>
    </lineage>
</organism>
<dbReference type="GeneID" id="70577293"/>
<protein>
    <recommendedName>
        <fullName evidence="9">Lipoprotein signal peptidase</fullName>
        <ecNumber evidence="9">3.4.23.36</ecNumber>
    </recommendedName>
    <alternativeName>
        <fullName evidence="9">Prolipoprotein signal peptidase</fullName>
    </alternativeName>
    <alternativeName>
        <fullName evidence="9">Signal peptidase II</fullName>
        <shortName evidence="9">SPase II</shortName>
    </alternativeName>
</protein>
<dbReference type="EMBL" id="FNGL01000006">
    <property type="protein sequence ID" value="SDL07251.1"/>
    <property type="molecule type" value="Genomic_DNA"/>
</dbReference>
<reference evidence="13 14" key="1">
    <citation type="submission" date="2016-10" db="EMBL/GenBank/DDBJ databases">
        <authorList>
            <person name="Varghese N."/>
            <person name="Submissions S."/>
        </authorList>
    </citation>
    <scope>NUCLEOTIDE SEQUENCE [LARGE SCALE GENOMIC DNA]</scope>
    <source>
        <strain evidence="13 14">NLAE-zl-C224</strain>
    </source>
</reference>
<dbReference type="HAMAP" id="MF_00161">
    <property type="entry name" value="LspA"/>
    <property type="match status" value="1"/>
</dbReference>
<proteinExistence type="inferred from homology"/>
<feature type="active site" evidence="9">
    <location>
        <position position="129"/>
    </location>
</feature>
<evidence type="ECO:0000256" key="8">
    <source>
        <dbReference type="ARBA" id="ARBA00023136"/>
    </source>
</evidence>
<feature type="transmembrane region" description="Helical" evidence="9">
    <location>
        <begin position="83"/>
        <end position="100"/>
    </location>
</feature>
<dbReference type="UniPathway" id="UPA00665"/>
<keyword evidence="7 9" id="KW-1133">Transmembrane helix</keyword>
<keyword evidence="4 9" id="KW-0812">Transmembrane</keyword>
<dbReference type="EMBL" id="JABFIF010000015">
    <property type="protein sequence ID" value="NOH16326.1"/>
    <property type="molecule type" value="Genomic_DNA"/>
</dbReference>